<keyword evidence="2" id="KW-1185">Reference proteome</keyword>
<dbReference type="WBParaSite" id="maker-unitig_39138-snap-gene-0.1-mRNA-1">
    <property type="protein sequence ID" value="maker-unitig_39138-snap-gene-0.1-mRNA-1"/>
    <property type="gene ID" value="maker-unitig_39138-snap-gene-0.1"/>
</dbReference>
<accession>A0A1I8FL06</accession>
<reference evidence="3" key="1">
    <citation type="submission" date="2016-11" db="UniProtKB">
        <authorList>
            <consortium name="WormBaseParasite"/>
        </authorList>
    </citation>
    <scope>IDENTIFICATION</scope>
</reference>
<dbReference type="AlphaFoldDB" id="A0A1I8FL06"/>
<dbReference type="Proteomes" id="UP000095280">
    <property type="component" value="Unplaced"/>
</dbReference>
<name>A0A1I8FL06_9PLAT</name>
<protein>
    <submittedName>
        <fullName evidence="3">Uncharacterized protein</fullName>
    </submittedName>
</protein>
<sequence>MLKDKAAPVGTEEACAADIKRSGETSQTSDKHPLHNRTLAFLISATASKRPLQIRPENIQIAYQTHVDQEPEENCFFGHGQVHYVLLGWIDFLRFFLRHTDTSVRSLINPHPIFSLDCSLVWLT</sequence>
<evidence type="ECO:0000256" key="1">
    <source>
        <dbReference type="SAM" id="MobiDB-lite"/>
    </source>
</evidence>
<feature type="region of interest" description="Disordered" evidence="1">
    <location>
        <begin position="1"/>
        <end position="32"/>
    </location>
</feature>
<feature type="compositionally biased region" description="Basic and acidic residues" evidence="1">
    <location>
        <begin position="18"/>
        <end position="32"/>
    </location>
</feature>
<organism evidence="2 3">
    <name type="scientific">Macrostomum lignano</name>
    <dbReference type="NCBI Taxonomy" id="282301"/>
    <lineage>
        <taxon>Eukaryota</taxon>
        <taxon>Metazoa</taxon>
        <taxon>Spiralia</taxon>
        <taxon>Lophotrochozoa</taxon>
        <taxon>Platyhelminthes</taxon>
        <taxon>Rhabditophora</taxon>
        <taxon>Macrostomorpha</taxon>
        <taxon>Macrostomida</taxon>
        <taxon>Macrostomidae</taxon>
        <taxon>Macrostomum</taxon>
    </lineage>
</organism>
<evidence type="ECO:0000313" key="2">
    <source>
        <dbReference type="Proteomes" id="UP000095280"/>
    </source>
</evidence>
<evidence type="ECO:0000313" key="3">
    <source>
        <dbReference type="WBParaSite" id="maker-unitig_39138-snap-gene-0.1-mRNA-1"/>
    </source>
</evidence>
<proteinExistence type="predicted"/>